<dbReference type="InParanoid" id="A0A077ZW04"/>
<dbReference type="InterPro" id="IPR019183">
    <property type="entry name" value="NAA25_NatB_aux_su"/>
</dbReference>
<keyword evidence="3" id="KW-1185">Reference proteome</keyword>
<gene>
    <name evidence="2" type="primary">Contig5662.g6065</name>
    <name evidence="2" type="ORF">STYLEM_3124</name>
</gene>
<proteinExistence type="predicted"/>
<dbReference type="OrthoDB" id="1874341at2759"/>
<dbReference type="Pfam" id="PF09797">
    <property type="entry name" value="NatB_MDM20"/>
    <property type="match status" value="1"/>
</dbReference>
<evidence type="ECO:0000256" key="1">
    <source>
        <dbReference type="SAM" id="Coils"/>
    </source>
</evidence>
<dbReference type="AlphaFoldDB" id="A0A077ZW04"/>
<feature type="coiled-coil region" evidence="1">
    <location>
        <begin position="643"/>
        <end position="670"/>
    </location>
</feature>
<dbReference type="Proteomes" id="UP000039865">
    <property type="component" value="Unassembled WGS sequence"/>
</dbReference>
<evidence type="ECO:0000313" key="2">
    <source>
        <dbReference type="EMBL" id="CDW74130.1"/>
    </source>
</evidence>
<reference evidence="2 3" key="1">
    <citation type="submission" date="2014-06" db="EMBL/GenBank/DDBJ databases">
        <authorList>
            <person name="Swart Estienne"/>
        </authorList>
    </citation>
    <scope>NUCLEOTIDE SEQUENCE [LARGE SCALE GENOMIC DNA]</scope>
    <source>
        <strain evidence="2 3">130c</strain>
    </source>
</reference>
<dbReference type="EMBL" id="CCKQ01003023">
    <property type="protein sequence ID" value="CDW74130.1"/>
    <property type="molecule type" value="Genomic_DNA"/>
</dbReference>
<protein>
    <submittedName>
        <fullName evidence="2">Uncharacterized protein</fullName>
    </submittedName>
</protein>
<name>A0A077ZW04_STYLE</name>
<evidence type="ECO:0000313" key="3">
    <source>
        <dbReference type="Proteomes" id="UP000039865"/>
    </source>
</evidence>
<sequence>MRQVNTLLDKGGNKMHKVERLYYRIVKCYVLDKCNRRLEALSDVDEIVKEILDSKVNDIPLLEQADTIMQEIGCYEKLLVLREKLQQMNPNDKQTAIKLFTQYTFMNEYQKMSGMANKIAMSFQEKEFGLYSVQALYMLSQTKNSLPMNIDLALAFIEKQRQTNYKDENKPLPQYFVTLYSKILVAKGKYEQALEYLKENEQSFGMILDQKRLIYSLKYKQGDIEGVIQELTQIIKSNYNNVNEFQSIYDHHEFLISLIVNQLKKQSSTIIDQAFVESLDQQNIPEDGQQFQPFDFNNALDSLRHLYASFKKYESLDLDNKTTNYHNCRKSSILSQLLLKNKLILSLFSDQNEINQFIEEGIQSYRTLIIQYALRYLELNSMAFDLYPFIPILNEQIRRDILDVLRNHLESVENPQKNARCTINLHKVKKVFGLFGEDQESLMWLATQMQTEYFKFIQQDGAPEKGERKLADDQVIIMNEVLGVAQSKDSIDALVLYRIAILEYALEISPYNFDISLALLKIYDTYGLSTSFNQIFQSLGVKGVQLESLGFLALRHSIDWQEQNIFKSFLLKYNKYSKMNSLNLKQSKMKALTDLNFDQIENFVEYEDYLNNSYFSQMVRSFNNINEFSENIKTQQEFAKGFFENISEQLANENKQVAEFENQNLNRKRRTQDLKIVMHQYDKVQQFKHFRNSEQQWQSEFQKDMILREITQNDKLYSFYKYDRKSNYKQNLHNSLGFLELPETFAILHSLMTLLSQIQITKAGAEVVGLINKFQMQFEVYQKQMIELDIETREDITPRYSEMLKEFNTVIGGVVVNTLEVVKRFSQIEKREGQSGEETAQKILTVKEQCQNLASQLTLKTSQDQRSLFLQVMLGSTFIPLTLDLLSETLKSLLPSSKKKKKSEGPTSLDEVQTHILNPLKQAIKDLSAYFQSPAFINIESDYIAKREAHLHSLISEQSNHYIKELLTQESLATIIKRKILEIAKEEKLQKERRRDQSLLVSKRLKDITSTGVFQ</sequence>
<accession>A0A077ZW04</accession>
<organism evidence="2 3">
    <name type="scientific">Stylonychia lemnae</name>
    <name type="common">Ciliate</name>
    <dbReference type="NCBI Taxonomy" id="5949"/>
    <lineage>
        <taxon>Eukaryota</taxon>
        <taxon>Sar</taxon>
        <taxon>Alveolata</taxon>
        <taxon>Ciliophora</taxon>
        <taxon>Intramacronucleata</taxon>
        <taxon>Spirotrichea</taxon>
        <taxon>Stichotrichia</taxon>
        <taxon>Sporadotrichida</taxon>
        <taxon>Oxytrichidae</taxon>
        <taxon>Stylonychinae</taxon>
        <taxon>Stylonychia</taxon>
    </lineage>
</organism>
<keyword evidence="1" id="KW-0175">Coiled coil</keyword>